<proteinExistence type="predicted"/>
<protein>
    <submittedName>
        <fullName evidence="1">Uncharacterized protein</fullName>
    </submittedName>
</protein>
<name>M0ND39_9EURY</name>
<accession>M0ND39</accession>
<comment type="caution">
    <text evidence="1">The sequence shown here is derived from an EMBL/GenBank/DDBJ whole genome shotgun (WGS) entry which is preliminary data.</text>
</comment>
<dbReference type="AlphaFoldDB" id="M0ND39"/>
<dbReference type="eggNOG" id="arCOG01875">
    <property type="taxonomic scope" value="Archaea"/>
</dbReference>
<evidence type="ECO:0000313" key="2">
    <source>
        <dbReference type="Proteomes" id="UP000011680"/>
    </source>
</evidence>
<dbReference type="PATRIC" id="fig|1227457.3.peg.1112"/>
<reference evidence="1 2" key="1">
    <citation type="journal article" date="2014" name="PLoS Genet.">
        <title>Phylogenetically driven sequencing of extremely halophilic archaea reveals strategies for static and dynamic osmo-response.</title>
        <authorList>
            <person name="Becker E.A."/>
            <person name="Seitzer P.M."/>
            <person name="Tritt A."/>
            <person name="Larsen D."/>
            <person name="Krusor M."/>
            <person name="Yao A.I."/>
            <person name="Wu D."/>
            <person name="Madern D."/>
            <person name="Eisen J.A."/>
            <person name="Darling A.E."/>
            <person name="Facciotti M.T."/>
        </authorList>
    </citation>
    <scope>NUCLEOTIDE SEQUENCE [LARGE SCALE GENOMIC DNA]</scope>
    <source>
        <strain evidence="1 2">JCM 13552</strain>
    </source>
</reference>
<dbReference type="RefSeq" id="WP_007738817.1">
    <property type="nucleotide sequence ID" value="NZ_AOMF01000134.1"/>
</dbReference>
<organism evidence="1 2">
    <name type="scientific">Halococcus thailandensis JCM 13552</name>
    <dbReference type="NCBI Taxonomy" id="1227457"/>
    <lineage>
        <taxon>Archaea</taxon>
        <taxon>Methanobacteriati</taxon>
        <taxon>Methanobacteriota</taxon>
        <taxon>Stenosarchaea group</taxon>
        <taxon>Halobacteria</taxon>
        <taxon>Halobacteriales</taxon>
        <taxon>Halococcaceae</taxon>
        <taxon>Halococcus</taxon>
    </lineage>
</organism>
<dbReference type="Proteomes" id="UP000011680">
    <property type="component" value="Unassembled WGS sequence"/>
</dbReference>
<dbReference type="EMBL" id="AOMF01000134">
    <property type="protein sequence ID" value="EMA54585.1"/>
    <property type="molecule type" value="Genomic_DNA"/>
</dbReference>
<evidence type="ECO:0000313" key="1">
    <source>
        <dbReference type="EMBL" id="EMA54585.1"/>
    </source>
</evidence>
<sequence>MDRDTNPEIDDSVPAVEQRRLLLGFLHENEAIERLQSSRIVATPGDALDGTENEEPTTDPATAYADLWKSANDSITPSRAFEDGAAELVDLPDEAAVAEHVDAFVNDPHFQASRGGQPADSWAIKLVPIESLVAFQPAVTQTAYETDLASTESVLDLLEFTLPVDDSPLVEDQRINDTFFSGWQFVTRSPNVHMSGPQYARSDNDDDTTIATVSFDLKSNPNFVYVAHFEDRYILKNGYHRVYQLLKAGETHVPAVVIEAESYDETGAEQAGFFDRELVMGERPPLLTDYETPAAVTISRRTTNRIVRVIAETTDVFR</sequence>
<keyword evidence="2" id="KW-1185">Reference proteome</keyword>
<gene>
    <name evidence="1" type="ORF">C451_06290</name>
</gene>